<keyword evidence="3" id="KW-0509">mRNA transport</keyword>
<protein>
    <recommendedName>
        <fullName evidence="13">Nucleoporin Nup159/Nup146 N-terminal domain-containing protein</fullName>
    </recommendedName>
</protein>
<dbReference type="GO" id="GO:0000055">
    <property type="term" value="P:ribosomal large subunit export from nucleus"/>
    <property type="evidence" value="ECO:0007669"/>
    <property type="project" value="InterPro"/>
</dbReference>
<dbReference type="AlphaFoldDB" id="A0A9P8Q9P8"/>
<reference evidence="11" key="1">
    <citation type="journal article" date="2021" name="Open Biol.">
        <title>Shared evolutionary footprints suggest mitochondrial oxidative damage underlies multiple complex I losses in fungi.</title>
        <authorList>
            <person name="Schikora-Tamarit M.A."/>
            <person name="Marcet-Houben M."/>
            <person name="Nosek J."/>
            <person name="Gabaldon T."/>
        </authorList>
    </citation>
    <scope>NUCLEOTIDE SEQUENCE</scope>
    <source>
        <strain evidence="11">CBS2887</strain>
    </source>
</reference>
<evidence type="ECO:0000256" key="7">
    <source>
        <dbReference type="ARBA" id="ARBA00023242"/>
    </source>
</evidence>
<evidence type="ECO:0000256" key="3">
    <source>
        <dbReference type="ARBA" id="ARBA00022816"/>
    </source>
</evidence>
<keyword evidence="2" id="KW-0813">Transport</keyword>
<keyword evidence="5" id="KW-0811">Translocation</keyword>
<evidence type="ECO:0000256" key="1">
    <source>
        <dbReference type="ARBA" id="ARBA00004567"/>
    </source>
</evidence>
<keyword evidence="12" id="KW-1185">Reference proteome</keyword>
<keyword evidence="4" id="KW-0653">Protein transport</keyword>
<comment type="caution">
    <text evidence="11">The sequence shown here is derived from an EMBL/GenBank/DDBJ whole genome shotgun (WGS) entry which is preliminary data.</text>
</comment>
<dbReference type="PANTHER" id="PTHR13257:SF0">
    <property type="entry name" value="NUCLEAR PORE COMPLEX PROTEIN NUP88"/>
    <property type="match status" value="1"/>
</dbReference>
<evidence type="ECO:0000256" key="4">
    <source>
        <dbReference type="ARBA" id="ARBA00022927"/>
    </source>
</evidence>
<evidence type="ECO:0000256" key="6">
    <source>
        <dbReference type="ARBA" id="ARBA00023132"/>
    </source>
</evidence>
<evidence type="ECO:0000313" key="12">
    <source>
        <dbReference type="Proteomes" id="UP000774326"/>
    </source>
</evidence>
<comment type="subcellular location">
    <subcellularLocation>
        <location evidence="1">Nucleus</location>
        <location evidence="1">Nuclear pore complex</location>
    </subcellularLocation>
</comment>
<dbReference type="GO" id="GO:0005643">
    <property type="term" value="C:nuclear pore"/>
    <property type="evidence" value="ECO:0007669"/>
    <property type="project" value="UniProtKB-SubCell"/>
</dbReference>
<dbReference type="GO" id="GO:0017056">
    <property type="term" value="F:structural constituent of nuclear pore"/>
    <property type="evidence" value="ECO:0007669"/>
    <property type="project" value="InterPro"/>
</dbReference>
<feature type="chain" id="PRO_5040274411" description="Nucleoporin Nup159/Nup146 N-terminal domain-containing protein" evidence="10">
    <location>
        <begin position="25"/>
        <end position="737"/>
    </location>
</feature>
<feature type="region of interest" description="Disordered" evidence="9">
    <location>
        <begin position="41"/>
        <end position="60"/>
    </location>
</feature>
<dbReference type="GO" id="GO:0006606">
    <property type="term" value="P:protein import into nucleus"/>
    <property type="evidence" value="ECO:0007669"/>
    <property type="project" value="TreeGrafter"/>
</dbReference>
<dbReference type="GO" id="GO:0000056">
    <property type="term" value="P:ribosomal small subunit export from nucleus"/>
    <property type="evidence" value="ECO:0007669"/>
    <property type="project" value="InterPro"/>
</dbReference>
<feature type="region of interest" description="Disordered" evidence="9">
    <location>
        <begin position="511"/>
        <end position="533"/>
    </location>
</feature>
<evidence type="ECO:0000256" key="8">
    <source>
        <dbReference type="SAM" id="Coils"/>
    </source>
</evidence>
<evidence type="ECO:0000256" key="5">
    <source>
        <dbReference type="ARBA" id="ARBA00023010"/>
    </source>
</evidence>
<keyword evidence="7" id="KW-0539">Nucleus</keyword>
<evidence type="ECO:0000313" key="11">
    <source>
        <dbReference type="EMBL" id="KAH3686972.1"/>
    </source>
</evidence>
<organism evidence="11 12">
    <name type="scientific">Wickerhamomyces pijperi</name>
    <name type="common">Yeast</name>
    <name type="synonym">Pichia pijperi</name>
    <dbReference type="NCBI Taxonomy" id="599730"/>
    <lineage>
        <taxon>Eukaryota</taxon>
        <taxon>Fungi</taxon>
        <taxon>Dikarya</taxon>
        <taxon>Ascomycota</taxon>
        <taxon>Saccharomycotina</taxon>
        <taxon>Saccharomycetes</taxon>
        <taxon>Phaffomycetales</taxon>
        <taxon>Wickerhamomycetaceae</taxon>
        <taxon>Wickerhamomyces</taxon>
    </lineage>
</organism>
<keyword evidence="8" id="KW-0175">Coiled coil</keyword>
<evidence type="ECO:0008006" key="13">
    <source>
        <dbReference type="Google" id="ProtNLM"/>
    </source>
</evidence>
<feature type="compositionally biased region" description="Low complexity" evidence="9">
    <location>
        <begin position="42"/>
        <end position="57"/>
    </location>
</feature>
<gene>
    <name evidence="11" type="ORF">WICPIJ_002041</name>
</gene>
<feature type="coiled-coil region" evidence="8">
    <location>
        <begin position="603"/>
        <end position="654"/>
    </location>
</feature>
<evidence type="ECO:0000256" key="10">
    <source>
        <dbReference type="SAM" id="SignalP"/>
    </source>
</evidence>
<dbReference type="OrthoDB" id="341482at2759"/>
<keyword evidence="6" id="KW-0906">Nuclear pore complex</keyword>
<dbReference type="Proteomes" id="UP000774326">
    <property type="component" value="Unassembled WGS sequence"/>
</dbReference>
<dbReference type="EMBL" id="JAEUBG010001060">
    <property type="protein sequence ID" value="KAH3686972.1"/>
    <property type="molecule type" value="Genomic_DNA"/>
</dbReference>
<evidence type="ECO:0000256" key="9">
    <source>
        <dbReference type="SAM" id="MobiDB-lite"/>
    </source>
</evidence>
<proteinExistence type="predicted"/>
<feature type="signal peptide" evidence="10">
    <location>
        <begin position="1"/>
        <end position="24"/>
    </location>
</feature>
<dbReference type="GO" id="GO:0006406">
    <property type="term" value="P:mRNA export from nucleus"/>
    <property type="evidence" value="ECO:0007669"/>
    <property type="project" value="TreeGrafter"/>
</dbReference>
<feature type="compositionally biased region" description="Low complexity" evidence="9">
    <location>
        <begin position="512"/>
        <end position="525"/>
    </location>
</feature>
<sequence length="737" mass="82450">MSSLGLVLLVVVVDLSMLVGPVSSRLVPLVLELDMMTLRVPTSSTKPSSSSSTTASIKHSKTVTRKGDEVFFAINSTIRVSKVGSSTSYKLLDLQNKIKFTIKGIKLNSSGNLLAVYNEHNVVIVSLPTSSSIANKEQTLISVRSFVISQEVYADTEILEVIWNKASRYDSNLVILSSDGVVRSFDPRFSLETPELAYDLTSSRLRNVGLNNDVSENPVSISFGATDSLCSMLTLYVLDREGDVFALYPFLPRELSASKDQVEELLNTTVVLAKDIETNGGVLEKSNVVNQLRFVVSLWNQVNSSEREIRATGTNHVFKCEDIVSTSLQGPFAISPYPEALYEKSATSLTIVDCEYTDALAIGFEEGGYLLLVPSSELLMKWDDEYNYEEEETQQEIPGLSVIEYGTSKNDQGQSFVAPSTDALSFVLQSGQQILKVDLTKLHNLYQQEFKGTLAQEDSDDVTPKLFSLYKLQSNEQVEAVSSFVDEFNTKTTFIVTTAKVKSLAPEPKVDLSLSESQEQMQQESAPPKVYQPQLGVPSFEIQSLMKQIKSLDIKSPADSRSKLQPTETVLTELNQITSQVSSNLINYHKVGIQMNYKLSKQKAEFERQIKETNDMTEKLQSLESAKSSNTKSIASYIEKQNELDERLSKLNESLKTVSDIPLSTEEKKWFKEIAETARNFNKYAQQTEQWRKQLQYIKKLLDDKKKLIHKTANVDVPDSQFELLNSQMSDAKKYLK</sequence>
<evidence type="ECO:0000256" key="2">
    <source>
        <dbReference type="ARBA" id="ARBA00022448"/>
    </source>
</evidence>
<keyword evidence="10" id="KW-0732">Signal</keyword>
<dbReference type="InterPro" id="IPR037700">
    <property type="entry name" value="NUP88/NUP82"/>
</dbReference>
<name>A0A9P8Q9P8_WICPI</name>
<accession>A0A9P8Q9P8</accession>
<reference evidence="11" key="2">
    <citation type="submission" date="2021-01" db="EMBL/GenBank/DDBJ databases">
        <authorList>
            <person name="Schikora-Tamarit M.A."/>
        </authorList>
    </citation>
    <scope>NUCLEOTIDE SEQUENCE</scope>
    <source>
        <strain evidence="11">CBS2887</strain>
    </source>
</reference>
<dbReference type="PANTHER" id="PTHR13257">
    <property type="entry name" value="NUCLEOPORIN NUP84-RELATED"/>
    <property type="match status" value="1"/>
</dbReference>